<dbReference type="GO" id="GO:0016788">
    <property type="term" value="F:hydrolase activity, acting on ester bonds"/>
    <property type="evidence" value="ECO:0007669"/>
    <property type="project" value="UniProtKB-ARBA"/>
</dbReference>
<sequence length="397" mass="41475">MIRFRALVAGLVLAAAVSTAPMASAEPARPAGPIVVAQADDVPFFLRLFQRREPQRRGPSVVVQPPPAPAAPRALRNPAKRSGGSTARVVAPPAPPPPDKNADARIVAVVGDSLAANLAKGLDVAFADTPELRIADESAGSSGLVRDDFKDWPQDLAALMAPPPAPPAVAAEAPPAGDAARRPDAVVVLMGMNDRQTIRIGETALEFREAAWETAYRARIRAVVAAGTSGGAPLYWVGLVPVGNRGLTADFAYLDEMIRQEVEAAGSTYVDVWNAFADDIGDFAASGPDLAGQVRRLRLADGIHFTTSGQRKLAFYAEQELRAWLGGAAAPLPEAPGTVEGLVMSLNDPTAGPDEALAGAVPGPAPREGTALYRLMVEGLPLEPVPGRIDDARRATN</sequence>
<name>A0A931MZG9_9HYPH</name>
<dbReference type="CDD" id="cd01829">
    <property type="entry name" value="SGNH_hydrolase_peri2"/>
    <property type="match status" value="1"/>
</dbReference>
<evidence type="ECO:0000256" key="1">
    <source>
        <dbReference type="SAM" id="MobiDB-lite"/>
    </source>
</evidence>
<feature type="chain" id="PRO_5036997392" evidence="2">
    <location>
        <begin position="26"/>
        <end position="397"/>
    </location>
</feature>
<dbReference type="InterPro" id="IPR036514">
    <property type="entry name" value="SGNH_hydro_sf"/>
</dbReference>
<comment type="caution">
    <text evidence="3">The sequence shown here is derived from an EMBL/GenBank/DDBJ whole genome shotgun (WGS) entry which is preliminary data.</text>
</comment>
<organism evidence="3 4">
    <name type="scientific">Methylobrevis albus</name>
    <dbReference type="NCBI Taxonomy" id="2793297"/>
    <lineage>
        <taxon>Bacteria</taxon>
        <taxon>Pseudomonadati</taxon>
        <taxon>Pseudomonadota</taxon>
        <taxon>Alphaproteobacteria</taxon>
        <taxon>Hyphomicrobiales</taxon>
        <taxon>Pleomorphomonadaceae</taxon>
        <taxon>Methylobrevis</taxon>
    </lineage>
</organism>
<dbReference type="InterPro" id="IPR007407">
    <property type="entry name" value="DUF459"/>
</dbReference>
<evidence type="ECO:0000313" key="3">
    <source>
        <dbReference type="EMBL" id="MBH0239452.1"/>
    </source>
</evidence>
<evidence type="ECO:0000256" key="2">
    <source>
        <dbReference type="SAM" id="SignalP"/>
    </source>
</evidence>
<dbReference type="Pfam" id="PF04311">
    <property type="entry name" value="DUF459"/>
    <property type="match status" value="2"/>
</dbReference>
<reference evidence="3" key="1">
    <citation type="submission" date="2020-12" db="EMBL/GenBank/DDBJ databases">
        <title>Methylobrevis albus sp. nov., isolated from fresh water lack sediment.</title>
        <authorList>
            <person name="Zou Q."/>
        </authorList>
    </citation>
    <scope>NUCLEOTIDE SEQUENCE</scope>
    <source>
        <strain evidence="3">L22</strain>
    </source>
</reference>
<gene>
    <name evidence="3" type="ORF">I5731_16635</name>
</gene>
<keyword evidence="4" id="KW-1185">Reference proteome</keyword>
<keyword evidence="2" id="KW-0732">Signal</keyword>
<proteinExistence type="predicted"/>
<feature type="region of interest" description="Disordered" evidence="1">
    <location>
        <begin position="56"/>
        <end position="102"/>
    </location>
</feature>
<dbReference type="SUPFAM" id="SSF52266">
    <property type="entry name" value="SGNH hydrolase"/>
    <property type="match status" value="1"/>
</dbReference>
<dbReference type="Gene3D" id="3.40.50.1110">
    <property type="entry name" value="SGNH hydrolase"/>
    <property type="match status" value="1"/>
</dbReference>
<dbReference type="EMBL" id="JADZLT010000054">
    <property type="protein sequence ID" value="MBH0239452.1"/>
    <property type="molecule type" value="Genomic_DNA"/>
</dbReference>
<dbReference type="AlphaFoldDB" id="A0A931MZG9"/>
<accession>A0A931MZG9</accession>
<dbReference type="RefSeq" id="WP_197312526.1">
    <property type="nucleotide sequence ID" value="NZ_JADZLT010000054.1"/>
</dbReference>
<evidence type="ECO:0000313" key="4">
    <source>
        <dbReference type="Proteomes" id="UP000631694"/>
    </source>
</evidence>
<protein>
    <submittedName>
        <fullName evidence="3">DUF459 domain-containing protein</fullName>
    </submittedName>
</protein>
<feature type="signal peptide" evidence="2">
    <location>
        <begin position="1"/>
        <end position="25"/>
    </location>
</feature>
<dbReference type="Proteomes" id="UP000631694">
    <property type="component" value="Unassembled WGS sequence"/>
</dbReference>